<proteinExistence type="predicted"/>
<dbReference type="GO" id="GO:0008233">
    <property type="term" value="F:peptidase activity"/>
    <property type="evidence" value="ECO:0007669"/>
    <property type="project" value="UniProtKB-KW"/>
</dbReference>
<organism evidence="5 6">
    <name type="scientific">Nitzschia inconspicua</name>
    <dbReference type="NCBI Taxonomy" id="303405"/>
    <lineage>
        <taxon>Eukaryota</taxon>
        <taxon>Sar</taxon>
        <taxon>Stramenopiles</taxon>
        <taxon>Ochrophyta</taxon>
        <taxon>Bacillariophyta</taxon>
        <taxon>Bacillariophyceae</taxon>
        <taxon>Bacillariophycidae</taxon>
        <taxon>Bacillariales</taxon>
        <taxon>Bacillariaceae</taxon>
        <taxon>Nitzschia</taxon>
    </lineage>
</organism>
<evidence type="ECO:0000256" key="3">
    <source>
        <dbReference type="ARBA" id="ARBA00022801"/>
    </source>
</evidence>
<evidence type="ECO:0000313" key="6">
    <source>
        <dbReference type="Proteomes" id="UP000693970"/>
    </source>
</evidence>
<accession>A0A9K3KUE2</accession>
<evidence type="ECO:0000256" key="2">
    <source>
        <dbReference type="ARBA" id="ARBA00022670"/>
    </source>
</evidence>
<protein>
    <submittedName>
        <fullName evidence="5">Proteasome subunit</fullName>
    </submittedName>
</protein>
<keyword evidence="5" id="KW-0647">Proteasome</keyword>
<dbReference type="EMBL" id="JAGRRH010000019">
    <property type="protein sequence ID" value="KAG7349380.1"/>
    <property type="molecule type" value="Genomic_DNA"/>
</dbReference>
<keyword evidence="4" id="KW-0732">Signal</keyword>
<dbReference type="InterPro" id="IPR001353">
    <property type="entry name" value="Proteasome_sua/b"/>
</dbReference>
<feature type="chain" id="PRO_5039947185" evidence="4">
    <location>
        <begin position="34"/>
        <end position="319"/>
    </location>
</feature>
<dbReference type="GO" id="GO:0005839">
    <property type="term" value="C:proteasome core complex"/>
    <property type="evidence" value="ECO:0007669"/>
    <property type="project" value="InterPro"/>
</dbReference>
<dbReference type="PANTHER" id="PTHR32194:SF0">
    <property type="entry name" value="ATP-DEPENDENT PROTEASE SUBUNIT HSLV"/>
    <property type="match status" value="1"/>
</dbReference>
<dbReference type="Proteomes" id="UP000693970">
    <property type="component" value="Unassembled WGS sequence"/>
</dbReference>
<name>A0A9K3KUE2_9STRA</name>
<feature type="signal peptide" evidence="4">
    <location>
        <begin position="1"/>
        <end position="33"/>
    </location>
</feature>
<dbReference type="AlphaFoldDB" id="A0A9K3KUE2"/>
<comment type="caution">
    <text evidence="5">The sequence shown here is derived from an EMBL/GenBank/DDBJ whole genome shotgun (WGS) entry which is preliminary data.</text>
</comment>
<keyword evidence="1" id="KW-0963">Cytoplasm</keyword>
<sequence>MLSRRRSVRLGQFSVAIILWTTLHTEWASGTRGSPDFSPSSYQFTIPKIPFTGAPIDMGTTLVAIKYSGGVVLGADTRTSTGGYVSNKLAYKINILLSTTSSNSNSNNLLDGKESSPQTTRTTTPLATTSCVICRSGSAADTQWVATQTRHKFLTRQLERPTYVPSISQIAHYIRHLLRQPKQQVSSSSGPLQASLICAGYDDQDGCGSGKIYAITPGGSLLVEDHFCVSGSGSTLLLGYLDSLDPTELTSYNKDEAVALVNKLLRLSIARDGSSGGLVRIVVVNKDGVEELTVQPDDTRKLGEKKGGAKLEGFVDATQ</sequence>
<gene>
    <name evidence="5" type="ORF">IV203_011977</name>
</gene>
<dbReference type="Pfam" id="PF00227">
    <property type="entry name" value="Proteasome"/>
    <property type="match status" value="2"/>
</dbReference>
<dbReference type="GO" id="GO:0051603">
    <property type="term" value="P:proteolysis involved in protein catabolic process"/>
    <property type="evidence" value="ECO:0007669"/>
    <property type="project" value="InterPro"/>
</dbReference>
<keyword evidence="6" id="KW-1185">Reference proteome</keyword>
<reference evidence="5" key="2">
    <citation type="submission" date="2021-04" db="EMBL/GenBank/DDBJ databases">
        <authorList>
            <person name="Podell S."/>
        </authorList>
    </citation>
    <scope>NUCLEOTIDE SEQUENCE</scope>
    <source>
        <strain evidence="5">Hildebrandi</strain>
    </source>
</reference>
<evidence type="ECO:0000313" key="5">
    <source>
        <dbReference type="EMBL" id="KAG7349380.1"/>
    </source>
</evidence>
<evidence type="ECO:0000256" key="1">
    <source>
        <dbReference type="ARBA" id="ARBA00022490"/>
    </source>
</evidence>
<keyword evidence="2" id="KW-0645">Protease</keyword>
<reference evidence="5" key="1">
    <citation type="journal article" date="2021" name="Sci. Rep.">
        <title>Diploid genomic architecture of Nitzschia inconspicua, an elite biomass production diatom.</title>
        <authorList>
            <person name="Oliver A."/>
            <person name="Podell S."/>
            <person name="Pinowska A."/>
            <person name="Traller J.C."/>
            <person name="Smith S.R."/>
            <person name="McClure R."/>
            <person name="Beliaev A."/>
            <person name="Bohutskyi P."/>
            <person name="Hill E.A."/>
            <person name="Rabines A."/>
            <person name="Zheng H."/>
            <person name="Allen L.Z."/>
            <person name="Kuo A."/>
            <person name="Grigoriev I.V."/>
            <person name="Allen A.E."/>
            <person name="Hazlebeck D."/>
            <person name="Allen E.E."/>
        </authorList>
    </citation>
    <scope>NUCLEOTIDE SEQUENCE</scope>
    <source>
        <strain evidence="5">Hildebrandi</strain>
    </source>
</reference>
<dbReference type="OrthoDB" id="7854943at2759"/>
<dbReference type="InterPro" id="IPR023333">
    <property type="entry name" value="Proteasome_suB-type"/>
</dbReference>
<evidence type="ECO:0000256" key="4">
    <source>
        <dbReference type="SAM" id="SignalP"/>
    </source>
</evidence>
<dbReference type="GO" id="GO:0005737">
    <property type="term" value="C:cytoplasm"/>
    <property type="evidence" value="ECO:0007669"/>
    <property type="project" value="TreeGrafter"/>
</dbReference>
<keyword evidence="3" id="KW-0378">Hydrolase</keyword>
<dbReference type="PANTHER" id="PTHR32194">
    <property type="entry name" value="METALLOPROTEASE TLDD"/>
    <property type="match status" value="1"/>
</dbReference>